<name>A0A419V5R3_9BACL</name>
<organism evidence="2 3">
    <name type="scientific">Sinobaca qinghaiensis</name>
    <dbReference type="NCBI Taxonomy" id="342944"/>
    <lineage>
        <taxon>Bacteria</taxon>
        <taxon>Bacillati</taxon>
        <taxon>Bacillota</taxon>
        <taxon>Bacilli</taxon>
        <taxon>Bacillales</taxon>
        <taxon>Sporolactobacillaceae</taxon>
        <taxon>Sinobaca</taxon>
    </lineage>
</organism>
<comment type="caution">
    <text evidence="2">The sequence shown here is derived from an EMBL/GenBank/DDBJ whole genome shotgun (WGS) entry which is preliminary data.</text>
</comment>
<proteinExistence type="predicted"/>
<dbReference type="NCBIfam" id="NF047422">
    <property type="entry name" value="YfmF_fam"/>
    <property type="match status" value="1"/>
</dbReference>
<dbReference type="AlphaFoldDB" id="A0A419V5R3"/>
<dbReference type="Pfam" id="PF05193">
    <property type="entry name" value="Peptidase_M16_C"/>
    <property type="match status" value="1"/>
</dbReference>
<evidence type="ECO:0000313" key="3">
    <source>
        <dbReference type="Proteomes" id="UP000285120"/>
    </source>
</evidence>
<protein>
    <submittedName>
        <fullName evidence="2">Putative Zn-dependent peptidase</fullName>
    </submittedName>
</protein>
<dbReference type="GO" id="GO:0046872">
    <property type="term" value="F:metal ion binding"/>
    <property type="evidence" value="ECO:0007669"/>
    <property type="project" value="InterPro"/>
</dbReference>
<dbReference type="PANTHER" id="PTHR11851:SF186">
    <property type="entry name" value="INACTIVE METALLOPROTEASE YMFF-RELATED"/>
    <property type="match status" value="1"/>
</dbReference>
<evidence type="ECO:0000259" key="1">
    <source>
        <dbReference type="Pfam" id="PF05193"/>
    </source>
</evidence>
<dbReference type="Proteomes" id="UP000285120">
    <property type="component" value="Unassembled WGS sequence"/>
</dbReference>
<dbReference type="RefSeq" id="WP_120192209.1">
    <property type="nucleotide sequence ID" value="NZ_RAPK01000007.1"/>
</dbReference>
<dbReference type="InterPro" id="IPR011249">
    <property type="entry name" value="Metalloenz_LuxS/M16"/>
</dbReference>
<sequence>MVEKEQINTGAALHLLPTKKFKTTTILLQMLAPLEAETATERSLLSQVLKSATADYPSRKSIRSHLDYLYGAVFTTDVAKKGDYHLLTFRLDIANERYIEHAEPLLEEGLAFLKGAVLSPYLENGIFSEKIIAEEKRNLQQRMEAVYDDKIRYANNRMLQHMFPEDPYRLQAQGELERLEAVSAERLMTVYESMLKEDKVDMYIIGDVEEAQAAKAASAFSVFEENRHVKKAAGTAYSVRETPNHIKETDDIQQGKLHIGCRVPVYFKDSSFAAMQVANALLGGFPHSKLFLNVREKESLAYYAASRYDSLKGFVTIMAGIETSQYDKALAIITEQIEDMKIGRFTEDEVEQTKGMLVNQLLETADSAKGTADLLYQGIVGERQISMDEWISQVQAVTLEEVADCAADIVIDTVFFLHGEKEDQ</sequence>
<evidence type="ECO:0000313" key="2">
    <source>
        <dbReference type="EMBL" id="RKD75323.1"/>
    </source>
</evidence>
<dbReference type="PANTHER" id="PTHR11851">
    <property type="entry name" value="METALLOPROTEASE"/>
    <property type="match status" value="1"/>
</dbReference>
<dbReference type="InterPro" id="IPR007863">
    <property type="entry name" value="Peptidase_M16_C"/>
</dbReference>
<keyword evidence="3" id="KW-1185">Reference proteome</keyword>
<dbReference type="InterPro" id="IPR050361">
    <property type="entry name" value="MPP/UQCRC_Complex"/>
</dbReference>
<feature type="domain" description="Peptidase M16 C-terminal" evidence="1">
    <location>
        <begin position="182"/>
        <end position="355"/>
    </location>
</feature>
<dbReference type="Gene3D" id="3.30.830.10">
    <property type="entry name" value="Metalloenzyme, LuxS/M16 peptidase-like"/>
    <property type="match status" value="2"/>
</dbReference>
<accession>A0A419V5R3</accession>
<dbReference type="SUPFAM" id="SSF63411">
    <property type="entry name" value="LuxS/MPP-like metallohydrolase"/>
    <property type="match status" value="2"/>
</dbReference>
<gene>
    <name evidence="2" type="ORF">ATL39_1022</name>
</gene>
<reference evidence="2 3" key="1">
    <citation type="submission" date="2018-09" db="EMBL/GenBank/DDBJ databases">
        <title>Genomic Encyclopedia of Archaeal and Bacterial Type Strains, Phase II (KMG-II): from individual species to whole genera.</title>
        <authorList>
            <person name="Goeker M."/>
        </authorList>
    </citation>
    <scope>NUCLEOTIDE SEQUENCE [LARGE SCALE GENOMIC DNA]</scope>
    <source>
        <strain evidence="2 3">DSM 17008</strain>
    </source>
</reference>
<dbReference type="OrthoDB" id="9762085at2"/>
<dbReference type="EMBL" id="RAPK01000007">
    <property type="protein sequence ID" value="RKD75323.1"/>
    <property type="molecule type" value="Genomic_DNA"/>
</dbReference>